<dbReference type="InterPro" id="IPR036406">
    <property type="entry name" value="Coprogen_oxidase_aer_sf"/>
</dbReference>
<evidence type="ECO:0000256" key="6">
    <source>
        <dbReference type="ARBA" id="ARBA00023133"/>
    </source>
</evidence>
<accession>A0A151GFQ1</accession>
<feature type="region of interest" description="Disordered" evidence="8">
    <location>
        <begin position="421"/>
        <end position="464"/>
    </location>
</feature>
<reference evidence="9 10" key="1">
    <citation type="journal article" date="2016" name="Sci. Rep.">
        <title>Insights into Adaptations to a Near-Obligate Nematode Endoparasitic Lifestyle from the Finished Genome of Drechmeria coniospora.</title>
        <authorList>
            <person name="Zhang L."/>
            <person name="Zhou Z."/>
            <person name="Guo Q."/>
            <person name="Fokkens L."/>
            <person name="Miskei M."/>
            <person name="Pocsi I."/>
            <person name="Zhang W."/>
            <person name="Chen M."/>
            <person name="Wang L."/>
            <person name="Sun Y."/>
            <person name="Donzelli B.G."/>
            <person name="Gibson D.M."/>
            <person name="Nelson D.R."/>
            <person name="Luo J.G."/>
            <person name="Rep M."/>
            <person name="Liu H."/>
            <person name="Yang S."/>
            <person name="Wang J."/>
            <person name="Krasnoff S.B."/>
            <person name="Xu Y."/>
            <person name="Molnar I."/>
            <person name="Lin M."/>
        </authorList>
    </citation>
    <scope>NUCLEOTIDE SEQUENCE [LARGE SCALE GENOMIC DNA]</scope>
    <source>
        <strain evidence="9 10">ARSEF 6962</strain>
    </source>
</reference>
<dbReference type="PANTHER" id="PTHR10755:SF0">
    <property type="entry name" value="OXYGEN-DEPENDENT COPROPORPHYRINOGEN-III OXIDASE, MITOCHONDRIAL"/>
    <property type="match status" value="1"/>
</dbReference>
<dbReference type="GO" id="GO:0006782">
    <property type="term" value="P:protoporphyrinogen IX biosynthetic process"/>
    <property type="evidence" value="ECO:0007669"/>
    <property type="project" value="UniProtKB-UniPathway"/>
</dbReference>
<dbReference type="UniPathway" id="UPA00251">
    <property type="reaction ID" value="UER00322"/>
</dbReference>
<comment type="pathway">
    <text evidence="1">Porphyrin-containing compound metabolism; protoporphyrin-IX biosynthesis; protoporphyrinogen-IX from coproporphyrinogen-III (O2 route): step 1/1.</text>
</comment>
<proteinExistence type="inferred from homology"/>
<dbReference type="RefSeq" id="XP_040655244.1">
    <property type="nucleotide sequence ID" value="XM_040805140.1"/>
</dbReference>
<dbReference type="FunFam" id="3.40.1500.10:FF:000002">
    <property type="entry name" value="oxygen-dependent coproporphyrinogen-III oxidase, mitochondrial"/>
    <property type="match status" value="1"/>
</dbReference>
<dbReference type="InParanoid" id="A0A151GFQ1"/>
<evidence type="ECO:0000256" key="2">
    <source>
        <dbReference type="ARBA" id="ARBA00010644"/>
    </source>
</evidence>
<dbReference type="SUPFAM" id="SSF102886">
    <property type="entry name" value="Coproporphyrinogen III oxidase"/>
    <property type="match status" value="1"/>
</dbReference>
<feature type="compositionally biased region" description="Low complexity" evidence="8">
    <location>
        <begin position="564"/>
        <end position="585"/>
    </location>
</feature>
<feature type="region of interest" description="Disordered" evidence="8">
    <location>
        <begin position="561"/>
        <end position="585"/>
    </location>
</feature>
<dbReference type="GeneID" id="63720500"/>
<dbReference type="PANTHER" id="PTHR10755">
    <property type="entry name" value="COPROPORPHYRINOGEN III OXIDASE, MITOCHONDRIAL"/>
    <property type="match status" value="1"/>
</dbReference>
<dbReference type="GO" id="GO:0004109">
    <property type="term" value="F:coproporphyrinogen oxidase activity"/>
    <property type="evidence" value="ECO:0007669"/>
    <property type="project" value="UniProtKB-EC"/>
</dbReference>
<sequence>MASAGRQAQRLTAQLRPRLQTPARELPKGHWPARRAASNSACGGRTSRCSPWLLWGTAVALGVVAPVAFQLTNAGGTKLDVASLADKDAQKKREAPVTGDSPMRLRMEKFIKEQQQIIVKELERVDGKRFRTDEWARKDGGGGITCVLQDGNVFEKAGVGVSVVYGSLPKPAIQKMRANHKTLDPNVDSLDFFAAGLSMVLHPKNPMAPTVHLNYRYFETANPDGTSQAWWFGGGSDLTPAYLFDEDAIHFHKTLKEACDSHDKAYYARFKTWCDEYFYNKHRGECRGVGGIFFDDLDESERDQENTFAFVQDCLKSFIPSYVPILEKRKSMPFTEQEKDWQQIRRGKYVEFNLVHDRGTAFGLNTPGSRVESILMSLPLTASWRYMHEPEPKSREQRLVDVLRKPKEWILLRSRQAASKLGGQERRAGSFATYSGGDSHGWSRDESAMTPSSTSGNDLSMTPRPLSQRELLTSLLASLAQSPPTLPPGDPAAVLDGDIDGEHDCWEAAGSRRHLLLTLHVLFPASVLPALDLLDRRLVTRINMPAHHPGMFPQRLGIARAHDSSGAAARRPGRQSSPPSRGYPSVAQVYEVRSLASTPVRRRAGPDPAPSSSRSDLVHLDAWSCSCSSFALEAFRYLAEETTKDSTVFSSPQSSCPLPSPPRQPGSMHRACHREGQSPSPAKITGWLPGDGEDVPCCKHLLACLLSEIWGGLPETRVAARAATKEELAGIAANV</sequence>
<dbReference type="GO" id="GO:0005737">
    <property type="term" value="C:cytoplasm"/>
    <property type="evidence" value="ECO:0007669"/>
    <property type="project" value="TreeGrafter"/>
</dbReference>
<dbReference type="Proteomes" id="UP000076580">
    <property type="component" value="Chromosome 03"/>
</dbReference>
<evidence type="ECO:0000256" key="1">
    <source>
        <dbReference type="ARBA" id="ARBA00005168"/>
    </source>
</evidence>
<keyword evidence="6" id="KW-0350">Heme biosynthesis</keyword>
<name>A0A151GFQ1_DRECN</name>
<gene>
    <name evidence="9" type="ORF">DCS_07857</name>
</gene>
<dbReference type="STRING" id="98403.A0A151GFQ1"/>
<evidence type="ECO:0000256" key="5">
    <source>
        <dbReference type="ARBA" id="ARBA00023002"/>
    </source>
</evidence>
<organism evidence="9 10">
    <name type="scientific">Drechmeria coniospora</name>
    <name type="common">Nematophagous fungus</name>
    <name type="synonym">Meria coniospora</name>
    <dbReference type="NCBI Taxonomy" id="98403"/>
    <lineage>
        <taxon>Eukaryota</taxon>
        <taxon>Fungi</taxon>
        <taxon>Dikarya</taxon>
        <taxon>Ascomycota</taxon>
        <taxon>Pezizomycotina</taxon>
        <taxon>Sordariomycetes</taxon>
        <taxon>Hypocreomycetidae</taxon>
        <taxon>Hypocreales</taxon>
        <taxon>Ophiocordycipitaceae</taxon>
        <taxon>Drechmeria</taxon>
    </lineage>
</organism>
<evidence type="ECO:0000256" key="3">
    <source>
        <dbReference type="ARBA" id="ARBA00011738"/>
    </source>
</evidence>
<evidence type="ECO:0000256" key="4">
    <source>
        <dbReference type="ARBA" id="ARBA00012869"/>
    </source>
</evidence>
<comment type="similarity">
    <text evidence="2">Belongs to the aerobic coproporphyrinogen-III oxidase family.</text>
</comment>
<keyword evidence="7" id="KW-0627">Porphyrin biosynthesis</keyword>
<feature type="region of interest" description="Disordered" evidence="8">
    <location>
        <begin position="648"/>
        <end position="685"/>
    </location>
</feature>
<dbReference type="EC" id="1.3.3.3" evidence="4"/>
<protein>
    <recommendedName>
        <fullName evidence="4">coproporphyrinogen oxidase</fullName>
        <ecNumber evidence="4">1.3.3.3</ecNumber>
    </recommendedName>
</protein>
<dbReference type="AlphaFoldDB" id="A0A151GFQ1"/>
<evidence type="ECO:0000256" key="8">
    <source>
        <dbReference type="SAM" id="MobiDB-lite"/>
    </source>
</evidence>
<dbReference type="Pfam" id="PF01218">
    <property type="entry name" value="Coprogen_oxidas"/>
    <property type="match status" value="1"/>
</dbReference>
<dbReference type="InterPro" id="IPR001260">
    <property type="entry name" value="Coprogen_oxidase_aer"/>
</dbReference>
<dbReference type="PRINTS" id="PR00073">
    <property type="entry name" value="COPRGNOXDASE"/>
</dbReference>
<feature type="compositionally biased region" description="Polar residues" evidence="8">
    <location>
        <begin position="449"/>
        <end position="460"/>
    </location>
</feature>
<feature type="region of interest" description="Disordered" evidence="8">
    <location>
        <begin position="1"/>
        <end position="42"/>
    </location>
</feature>
<evidence type="ECO:0000256" key="7">
    <source>
        <dbReference type="ARBA" id="ARBA00023244"/>
    </source>
</evidence>
<dbReference type="Gene3D" id="3.40.1500.10">
    <property type="entry name" value="Coproporphyrinogen III oxidase, aerobic"/>
    <property type="match status" value="1"/>
</dbReference>
<evidence type="ECO:0000313" key="9">
    <source>
        <dbReference type="EMBL" id="KYK55892.1"/>
    </source>
</evidence>
<keyword evidence="5" id="KW-0560">Oxidoreductase</keyword>
<comment type="subunit">
    <text evidence="3">Homodimer.</text>
</comment>
<dbReference type="NCBIfam" id="NF003727">
    <property type="entry name" value="PRK05330.1"/>
    <property type="match status" value="1"/>
</dbReference>
<dbReference type="EMBL" id="LAYC01000003">
    <property type="protein sequence ID" value="KYK55892.1"/>
    <property type="molecule type" value="Genomic_DNA"/>
</dbReference>
<keyword evidence="10" id="KW-1185">Reference proteome</keyword>
<evidence type="ECO:0000313" key="10">
    <source>
        <dbReference type="Proteomes" id="UP000076580"/>
    </source>
</evidence>
<comment type="caution">
    <text evidence="9">The sequence shown here is derived from an EMBL/GenBank/DDBJ whole genome shotgun (WGS) entry which is preliminary data.</text>
</comment>